<dbReference type="PANTHER" id="PTHR45138:SF9">
    <property type="entry name" value="DIGUANYLATE CYCLASE DGCM-RELATED"/>
    <property type="match status" value="1"/>
</dbReference>
<gene>
    <name evidence="7" type="ORF">N789_08820</name>
</gene>
<dbReference type="NCBIfam" id="TIGR00254">
    <property type="entry name" value="GGDEF"/>
    <property type="match status" value="1"/>
</dbReference>
<dbReference type="InterPro" id="IPR011622">
    <property type="entry name" value="7TMR_DISM_rcpt_extracell_dom2"/>
</dbReference>
<evidence type="ECO:0000256" key="4">
    <source>
        <dbReference type="SAM" id="Phobius"/>
    </source>
</evidence>
<feature type="transmembrane region" description="Helical" evidence="4">
    <location>
        <begin position="368"/>
        <end position="387"/>
    </location>
</feature>
<dbReference type="Proteomes" id="UP000029385">
    <property type="component" value="Unassembled WGS sequence"/>
</dbReference>
<dbReference type="EMBL" id="AVCI01000005">
    <property type="protein sequence ID" value="KFN43367.1"/>
    <property type="molecule type" value="Genomic_DNA"/>
</dbReference>
<accession>A0A091AVS9</accession>
<keyword evidence="4" id="KW-0812">Transmembrane</keyword>
<dbReference type="GO" id="GO:1902201">
    <property type="term" value="P:negative regulation of bacterial-type flagellum-dependent cell motility"/>
    <property type="evidence" value="ECO:0007669"/>
    <property type="project" value="TreeGrafter"/>
</dbReference>
<dbReference type="PATRIC" id="fig|1121015.4.peg.1255"/>
<keyword evidence="5" id="KW-0732">Signal</keyword>
<keyword evidence="8" id="KW-1185">Reference proteome</keyword>
<feature type="signal peptide" evidence="5">
    <location>
        <begin position="1"/>
        <end position="24"/>
    </location>
</feature>
<dbReference type="STRING" id="1121015.GCA_000420545_00579"/>
<keyword evidence="4" id="KW-0472">Membrane</keyword>
<dbReference type="PANTHER" id="PTHR45138">
    <property type="entry name" value="REGULATORY COMPONENTS OF SENSORY TRANSDUCTION SYSTEM"/>
    <property type="match status" value="1"/>
</dbReference>
<evidence type="ECO:0000313" key="7">
    <source>
        <dbReference type="EMBL" id="KFN43367.1"/>
    </source>
</evidence>
<feature type="transmembrane region" description="Helical" evidence="4">
    <location>
        <begin position="282"/>
        <end position="304"/>
    </location>
</feature>
<feature type="transmembrane region" description="Helical" evidence="4">
    <location>
        <begin position="336"/>
        <end position="356"/>
    </location>
</feature>
<feature type="transmembrane region" description="Helical" evidence="4">
    <location>
        <begin position="310"/>
        <end position="329"/>
    </location>
</feature>
<comment type="catalytic activity">
    <reaction evidence="2">
        <text>2 GTP = 3',3'-c-di-GMP + 2 diphosphate</text>
        <dbReference type="Rhea" id="RHEA:24898"/>
        <dbReference type="ChEBI" id="CHEBI:33019"/>
        <dbReference type="ChEBI" id="CHEBI:37565"/>
        <dbReference type="ChEBI" id="CHEBI:58805"/>
        <dbReference type="EC" id="2.7.7.65"/>
    </reaction>
</comment>
<evidence type="ECO:0000259" key="6">
    <source>
        <dbReference type="PROSITE" id="PS50887"/>
    </source>
</evidence>
<feature type="region of interest" description="Disordered" evidence="3">
    <location>
        <begin position="28"/>
        <end position="51"/>
    </location>
</feature>
<dbReference type="OrthoDB" id="9803824at2"/>
<evidence type="ECO:0000256" key="5">
    <source>
        <dbReference type="SAM" id="SignalP"/>
    </source>
</evidence>
<evidence type="ECO:0000313" key="8">
    <source>
        <dbReference type="Proteomes" id="UP000029385"/>
    </source>
</evidence>
<comment type="caution">
    <text evidence="7">The sequence shown here is derived from an EMBL/GenBank/DDBJ whole genome shotgun (WGS) entry which is preliminary data.</text>
</comment>
<evidence type="ECO:0000256" key="2">
    <source>
        <dbReference type="ARBA" id="ARBA00034247"/>
    </source>
</evidence>
<dbReference type="InterPro" id="IPR029787">
    <property type="entry name" value="Nucleotide_cyclase"/>
</dbReference>
<name>A0A091AVS9_9GAMM</name>
<dbReference type="SMART" id="SM00267">
    <property type="entry name" value="GGDEF"/>
    <property type="match status" value="1"/>
</dbReference>
<organism evidence="7 8">
    <name type="scientific">Arenimonas oryziterrae DSM 21050 = YC6267</name>
    <dbReference type="NCBI Taxonomy" id="1121015"/>
    <lineage>
        <taxon>Bacteria</taxon>
        <taxon>Pseudomonadati</taxon>
        <taxon>Pseudomonadota</taxon>
        <taxon>Gammaproteobacteria</taxon>
        <taxon>Lysobacterales</taxon>
        <taxon>Lysobacteraceae</taxon>
        <taxon>Arenimonas</taxon>
    </lineage>
</organism>
<feature type="transmembrane region" description="Helical" evidence="4">
    <location>
        <begin position="253"/>
        <end position="270"/>
    </location>
</feature>
<dbReference type="Pfam" id="PF07696">
    <property type="entry name" value="7TMR-DISMED2"/>
    <property type="match status" value="1"/>
</dbReference>
<dbReference type="PROSITE" id="PS50887">
    <property type="entry name" value="GGDEF"/>
    <property type="match status" value="1"/>
</dbReference>
<dbReference type="SUPFAM" id="SSF55073">
    <property type="entry name" value="Nucleotide cyclase"/>
    <property type="match status" value="1"/>
</dbReference>
<sequence>MTMAKRGSWALSLLLALFAQASSAQPAAPAAEAPRTPPSGLAIMETPTGTPLEDILSGRAQPGFTPILESGIGTRGQPGTTIWLRLRVELPSDGRRLWLRLDRQAIESLRLHVPGPPVQMVAETGRGKAAEPDPEWPDAFLLPVPPELQGPTALYLEVDGEGFLNLHPELIPADELEARDRPSQRLYGALYGLLVLVFLAAIFRHFQRPGTGADKVVFATLAVGLACMANNGHLTALPLGSALAGIGPKVVPALWLLACAPLLWTSSYYAGLGKSSPDLQRVFSLAGGAFLALAVAAIFVPLFYLPQLQLATIVLIALVMLTCVVGLSLDPRQSRWGPMLVCLGVIAALVAQILALKQVLPITLMIRRGYELLLAVLLALYLVLPWIRQKLQARAARKRAVVPEKSTEEKIAIAREQLMLGLQSALMNAAEGDLEWIAYRRLLEGLKPVLPQLASAVVAMNYHHEDLMLVEPKSAEARYQLLLDQRAQLMKNLSRSKAPQQIAIDFDGPDGPLEQVQLAVIPLPIPKPGWGALLIERHADVSYSDDELDLCAEFAALATTAGDEAAAAMAQRQATEIDAESGVYKRELIDQSLRRLHEAAFLQHKPMVAMRVGLDQFGMLAPASVAPVMHELADLLREEVDYGDVIGRYGNDEFLVLMPGRQLGVARELADRLCQLVLKMTHPAPSSDGKFTLTIGLSATQPGERGPQMLMERVAKAVAKGRQYGGNQAQAVSSGTV</sequence>
<dbReference type="GO" id="GO:0052621">
    <property type="term" value="F:diguanylate cyclase activity"/>
    <property type="evidence" value="ECO:0007669"/>
    <property type="project" value="UniProtKB-EC"/>
</dbReference>
<dbReference type="EC" id="2.7.7.65" evidence="1"/>
<feature type="chain" id="PRO_5001868814" description="diguanylate cyclase" evidence="5">
    <location>
        <begin position="25"/>
        <end position="737"/>
    </location>
</feature>
<dbReference type="Gene3D" id="2.60.40.2380">
    <property type="match status" value="1"/>
</dbReference>
<reference evidence="7 8" key="1">
    <citation type="submission" date="2013-09" db="EMBL/GenBank/DDBJ databases">
        <title>Genome sequencing of Arenimonas oryziterrae.</title>
        <authorList>
            <person name="Chen F."/>
            <person name="Wang G."/>
        </authorList>
    </citation>
    <scope>NUCLEOTIDE SEQUENCE [LARGE SCALE GENOMIC DNA]</scope>
    <source>
        <strain evidence="7 8">YC6267</strain>
    </source>
</reference>
<protein>
    <recommendedName>
        <fullName evidence="1">diguanylate cyclase</fullName>
        <ecNumber evidence="1">2.7.7.65</ecNumber>
    </recommendedName>
</protein>
<dbReference type="AlphaFoldDB" id="A0A091AVS9"/>
<dbReference type="Pfam" id="PF00990">
    <property type="entry name" value="GGDEF"/>
    <property type="match status" value="1"/>
</dbReference>
<dbReference type="GO" id="GO:0005886">
    <property type="term" value="C:plasma membrane"/>
    <property type="evidence" value="ECO:0007669"/>
    <property type="project" value="TreeGrafter"/>
</dbReference>
<feature type="domain" description="GGDEF" evidence="6">
    <location>
        <begin position="605"/>
        <end position="734"/>
    </location>
</feature>
<dbReference type="Gene3D" id="3.30.70.270">
    <property type="match status" value="1"/>
</dbReference>
<dbReference type="InterPro" id="IPR043128">
    <property type="entry name" value="Rev_trsase/Diguanyl_cyclase"/>
</dbReference>
<dbReference type="eggNOG" id="COG3706">
    <property type="taxonomic scope" value="Bacteria"/>
</dbReference>
<keyword evidence="4" id="KW-1133">Transmembrane helix</keyword>
<dbReference type="InterPro" id="IPR050469">
    <property type="entry name" value="Diguanylate_Cyclase"/>
</dbReference>
<dbReference type="GO" id="GO:0043709">
    <property type="term" value="P:cell adhesion involved in single-species biofilm formation"/>
    <property type="evidence" value="ECO:0007669"/>
    <property type="project" value="TreeGrafter"/>
</dbReference>
<evidence type="ECO:0000256" key="1">
    <source>
        <dbReference type="ARBA" id="ARBA00012528"/>
    </source>
</evidence>
<feature type="transmembrane region" description="Helical" evidence="4">
    <location>
        <begin position="216"/>
        <end position="233"/>
    </location>
</feature>
<proteinExistence type="predicted"/>
<dbReference type="InterPro" id="IPR000160">
    <property type="entry name" value="GGDEF_dom"/>
</dbReference>
<feature type="transmembrane region" description="Helical" evidence="4">
    <location>
        <begin position="186"/>
        <end position="204"/>
    </location>
</feature>
<evidence type="ECO:0000256" key="3">
    <source>
        <dbReference type="SAM" id="MobiDB-lite"/>
    </source>
</evidence>
<dbReference type="RefSeq" id="WP_022968234.1">
    <property type="nucleotide sequence ID" value="NZ_ATVD01000001.1"/>
</dbReference>